<keyword evidence="2" id="KW-1133">Transmembrane helix</keyword>
<evidence type="ECO:0000256" key="2">
    <source>
        <dbReference type="SAM" id="Phobius"/>
    </source>
</evidence>
<dbReference type="InterPro" id="IPR007060">
    <property type="entry name" value="FtsL/DivIC"/>
</dbReference>
<dbReference type="RefSeq" id="WP_212822729.1">
    <property type="nucleotide sequence ID" value="NZ_AP023359.1"/>
</dbReference>
<accession>A0A810MWR1</accession>
<name>A0A810MWR1_9ACTN</name>
<dbReference type="Proteomes" id="UP000680866">
    <property type="component" value="Chromosome"/>
</dbReference>
<gene>
    <name evidence="3" type="ORF">Prubr_14400</name>
</gene>
<proteinExistence type="predicted"/>
<dbReference type="Pfam" id="PF04977">
    <property type="entry name" value="DivIC"/>
    <property type="match status" value="1"/>
</dbReference>
<evidence type="ECO:0000313" key="3">
    <source>
        <dbReference type="EMBL" id="BCJ64419.1"/>
    </source>
</evidence>
<evidence type="ECO:0000256" key="1">
    <source>
        <dbReference type="SAM" id="MobiDB-lite"/>
    </source>
</evidence>
<keyword evidence="4" id="KW-1185">Reference proteome</keyword>
<feature type="region of interest" description="Disordered" evidence="1">
    <location>
        <begin position="175"/>
        <end position="194"/>
    </location>
</feature>
<keyword evidence="2" id="KW-0472">Membrane</keyword>
<dbReference type="KEGG" id="pry:Prubr_14400"/>
<sequence length="215" mass="23028">MAQRRTPSGQGPARRPGQPGRGTTRRTGRPAARDFGVRVESRNASGRTPGTGRTGDGPRSASRPAAARRAAAGGAAKRTTAPQPRRFTGRATILVAVLVALALAYTYPVRLYLSQQSDIARIEAAQAAQREHIDALAEEAELWQDPEYVKTEARKRFYMVTPGEVPMVVLTDPEGAARDAGVEPPGEPQKSAPWYDTLWASIQAANNEGQNGNDG</sequence>
<protein>
    <recommendedName>
        <fullName evidence="5">Septum formation initiator</fullName>
    </recommendedName>
</protein>
<feature type="compositionally biased region" description="Low complexity" evidence="1">
    <location>
        <begin position="46"/>
        <end position="81"/>
    </location>
</feature>
<feature type="transmembrane region" description="Helical" evidence="2">
    <location>
        <begin position="87"/>
        <end position="107"/>
    </location>
</feature>
<reference evidence="3" key="1">
    <citation type="submission" date="2020-08" db="EMBL/GenBank/DDBJ databases">
        <title>Whole genome shotgun sequence of Polymorphospora rubra NBRC 101157.</title>
        <authorList>
            <person name="Komaki H."/>
            <person name="Tamura T."/>
        </authorList>
    </citation>
    <scope>NUCLEOTIDE SEQUENCE</scope>
    <source>
        <strain evidence="3">NBRC 101157</strain>
    </source>
</reference>
<keyword evidence="2" id="KW-0812">Transmembrane</keyword>
<feature type="compositionally biased region" description="Basic and acidic residues" evidence="1">
    <location>
        <begin position="31"/>
        <end position="41"/>
    </location>
</feature>
<evidence type="ECO:0000313" key="4">
    <source>
        <dbReference type="Proteomes" id="UP000680866"/>
    </source>
</evidence>
<dbReference type="AlphaFoldDB" id="A0A810MWR1"/>
<feature type="compositionally biased region" description="Low complexity" evidence="1">
    <location>
        <begin position="9"/>
        <end position="22"/>
    </location>
</feature>
<dbReference type="EMBL" id="AP023359">
    <property type="protein sequence ID" value="BCJ64419.1"/>
    <property type="molecule type" value="Genomic_DNA"/>
</dbReference>
<feature type="region of interest" description="Disordered" evidence="1">
    <location>
        <begin position="1"/>
        <end position="84"/>
    </location>
</feature>
<organism evidence="3 4">
    <name type="scientific">Polymorphospora rubra</name>
    <dbReference type="NCBI Taxonomy" id="338584"/>
    <lineage>
        <taxon>Bacteria</taxon>
        <taxon>Bacillati</taxon>
        <taxon>Actinomycetota</taxon>
        <taxon>Actinomycetes</taxon>
        <taxon>Micromonosporales</taxon>
        <taxon>Micromonosporaceae</taxon>
        <taxon>Polymorphospora</taxon>
    </lineage>
</organism>
<evidence type="ECO:0008006" key="5">
    <source>
        <dbReference type="Google" id="ProtNLM"/>
    </source>
</evidence>